<dbReference type="Pfam" id="PF00886">
    <property type="entry name" value="Ribosomal_S16"/>
    <property type="match status" value="1"/>
</dbReference>
<keyword evidence="3" id="KW-0687">Ribonucleoprotein</keyword>
<dbReference type="Gene3D" id="3.30.1320.10">
    <property type="match status" value="1"/>
</dbReference>
<evidence type="ECO:0000313" key="6">
    <source>
        <dbReference type="Proteomes" id="UP000294933"/>
    </source>
</evidence>
<accession>A0A4Y7QN73</accession>
<dbReference type="InterPro" id="IPR000307">
    <property type="entry name" value="Ribosomal_bS16"/>
</dbReference>
<dbReference type="EMBL" id="ML170157">
    <property type="protein sequence ID" value="TDL28502.1"/>
    <property type="molecule type" value="Genomic_DNA"/>
</dbReference>
<dbReference type="HAMAP" id="MF_00385">
    <property type="entry name" value="Ribosomal_bS16"/>
    <property type="match status" value="1"/>
</dbReference>
<gene>
    <name evidence="5" type="ORF">BD410DRAFT_798761</name>
</gene>
<dbReference type="NCBIfam" id="TIGR00002">
    <property type="entry name" value="S16"/>
    <property type="match status" value="1"/>
</dbReference>
<dbReference type="GO" id="GO:0005763">
    <property type="term" value="C:mitochondrial small ribosomal subunit"/>
    <property type="evidence" value="ECO:0007669"/>
    <property type="project" value="TreeGrafter"/>
</dbReference>
<protein>
    <submittedName>
        <fullName evidence="5">Ribosomal protein S16</fullName>
    </submittedName>
</protein>
<comment type="similarity">
    <text evidence="1">Belongs to the bacterial ribosomal protein bS16 family.</text>
</comment>
<dbReference type="InterPro" id="IPR023803">
    <property type="entry name" value="Ribosomal_bS16_dom_sf"/>
</dbReference>
<feature type="region of interest" description="Disordered" evidence="4">
    <location>
        <begin position="87"/>
        <end position="117"/>
    </location>
</feature>
<dbReference type="STRING" id="50990.A0A4Y7QN73"/>
<evidence type="ECO:0000256" key="3">
    <source>
        <dbReference type="ARBA" id="ARBA00023274"/>
    </source>
</evidence>
<dbReference type="GO" id="GO:0032543">
    <property type="term" value="P:mitochondrial translation"/>
    <property type="evidence" value="ECO:0007669"/>
    <property type="project" value="TreeGrafter"/>
</dbReference>
<organism evidence="5 6">
    <name type="scientific">Rickenella mellea</name>
    <dbReference type="NCBI Taxonomy" id="50990"/>
    <lineage>
        <taxon>Eukaryota</taxon>
        <taxon>Fungi</taxon>
        <taxon>Dikarya</taxon>
        <taxon>Basidiomycota</taxon>
        <taxon>Agaricomycotina</taxon>
        <taxon>Agaricomycetes</taxon>
        <taxon>Hymenochaetales</taxon>
        <taxon>Rickenellaceae</taxon>
        <taxon>Rickenella</taxon>
    </lineage>
</organism>
<dbReference type="OrthoDB" id="407221at2759"/>
<keyword evidence="6" id="KW-1185">Reference proteome</keyword>
<dbReference type="AlphaFoldDB" id="A0A4Y7QN73"/>
<dbReference type="PANTHER" id="PTHR12919:SF20">
    <property type="entry name" value="SMALL RIBOSOMAL SUBUNIT PROTEIN BS16M"/>
    <property type="match status" value="1"/>
</dbReference>
<evidence type="ECO:0000313" key="5">
    <source>
        <dbReference type="EMBL" id="TDL28502.1"/>
    </source>
</evidence>
<dbReference type="GO" id="GO:0003735">
    <property type="term" value="F:structural constituent of ribosome"/>
    <property type="evidence" value="ECO:0007669"/>
    <property type="project" value="InterPro"/>
</dbReference>
<dbReference type="PANTHER" id="PTHR12919">
    <property type="entry name" value="30S RIBOSOMAL PROTEIN S16"/>
    <property type="match status" value="1"/>
</dbReference>
<reference evidence="5 6" key="1">
    <citation type="submission" date="2018-06" db="EMBL/GenBank/DDBJ databases">
        <title>A transcriptomic atlas of mushroom development highlights an independent origin of complex multicellularity.</title>
        <authorList>
            <consortium name="DOE Joint Genome Institute"/>
            <person name="Krizsan K."/>
            <person name="Almasi E."/>
            <person name="Merenyi Z."/>
            <person name="Sahu N."/>
            <person name="Viragh M."/>
            <person name="Koszo T."/>
            <person name="Mondo S."/>
            <person name="Kiss B."/>
            <person name="Balint B."/>
            <person name="Kues U."/>
            <person name="Barry K."/>
            <person name="Hegedus J.C."/>
            <person name="Henrissat B."/>
            <person name="Johnson J."/>
            <person name="Lipzen A."/>
            <person name="Ohm R."/>
            <person name="Nagy I."/>
            <person name="Pangilinan J."/>
            <person name="Yan J."/>
            <person name="Xiong Y."/>
            <person name="Grigoriev I.V."/>
            <person name="Hibbett D.S."/>
            <person name="Nagy L.G."/>
        </authorList>
    </citation>
    <scope>NUCLEOTIDE SEQUENCE [LARGE SCALE GENOMIC DNA]</scope>
    <source>
        <strain evidence="5 6">SZMC22713</strain>
    </source>
</reference>
<keyword evidence="2 5" id="KW-0689">Ribosomal protein</keyword>
<dbReference type="VEuPathDB" id="FungiDB:BD410DRAFT_798761"/>
<dbReference type="SUPFAM" id="SSF54565">
    <property type="entry name" value="Ribosomal protein S16"/>
    <property type="match status" value="1"/>
</dbReference>
<evidence type="ECO:0000256" key="4">
    <source>
        <dbReference type="SAM" id="MobiDB-lite"/>
    </source>
</evidence>
<evidence type="ECO:0000256" key="1">
    <source>
        <dbReference type="ARBA" id="ARBA00006668"/>
    </source>
</evidence>
<name>A0A4Y7QN73_9AGAM</name>
<dbReference type="Proteomes" id="UP000294933">
    <property type="component" value="Unassembled WGS sequence"/>
</dbReference>
<sequence length="117" mass="13035">MVVRIRMSMLGSRNNKFFNLVAINGKQRRDAKPLETLGVYRPRIDQALGSKYKTVEWSADRIRYWLKVGAQPSKSAARLLELGGILPSNNTRTAAESPTSTTQSGPKNTDQATQRLS</sequence>
<evidence type="ECO:0000256" key="2">
    <source>
        <dbReference type="ARBA" id="ARBA00022980"/>
    </source>
</evidence>
<proteinExistence type="inferred from homology"/>